<sequence length="458" mass="51896">MDIKEKLNILSAAAKYDVSCSSSSSKRKAVKGGLGNAANSGICHSFTADGRCISLLKILLTNYCIYNCKYCVNASSKDVKRAAFTPEEVVSLTINFYRRNYIEGLFLSSAIFKNPNYTMELLLKVVKKLRLEENFHGYIHLKAIPGADESLIKEAGKYVDRMSVNIELPSASSLKLLAPQKTKENILAPMGIIKNSIIEHKDLKRNIKSAPLFVPGGQSTQLIVGATPESDFKILNLSENLYNKYNLKRVYYSAYVPVVKNEKVLPDITHPPLVREHRLYQADWLLRFYGFKAKELLKSEEDNFDLDFDPKTSWALNNINNFPMEVNKASYEELLRIPGIGVRSARKIMMARRVHSLSFEDLKKIGVVLKRAKYFLTCKGKYFGDVAFDDEKIKNRLLYMDKPKLDNDTSMQLSFFDTNYTASKNNIFLPESNSNLLIPNAKNIILPNDKFTSITGEI</sequence>
<dbReference type="GO" id="GO:0051536">
    <property type="term" value="F:iron-sulfur cluster binding"/>
    <property type="evidence" value="ECO:0007669"/>
    <property type="project" value="UniProtKB-KW"/>
</dbReference>
<name>A0A4S2DRM9_9CLOT</name>
<dbReference type="Proteomes" id="UP000306888">
    <property type="component" value="Unassembled WGS sequence"/>
</dbReference>
<evidence type="ECO:0000256" key="1">
    <source>
        <dbReference type="ARBA" id="ARBA00022691"/>
    </source>
</evidence>
<dbReference type="InterPro" id="IPR051675">
    <property type="entry name" value="Endo/Exo/Phosphatase_dom_1"/>
</dbReference>
<keyword evidence="4" id="KW-0411">Iron-sulfur</keyword>
<keyword evidence="2" id="KW-0479">Metal-binding</keyword>
<comment type="caution">
    <text evidence="6">The sequence shown here is derived from an EMBL/GenBank/DDBJ whole genome shotgun (WGS) entry which is preliminary data.</text>
</comment>
<dbReference type="SFLD" id="SFLDG01102">
    <property type="entry name" value="Uncharacterised_Radical_SAM_Su"/>
    <property type="match status" value="1"/>
</dbReference>
<dbReference type="GO" id="GO:0046872">
    <property type="term" value="F:metal ion binding"/>
    <property type="evidence" value="ECO:0007669"/>
    <property type="project" value="UniProtKB-KW"/>
</dbReference>
<dbReference type="SUPFAM" id="SSF47781">
    <property type="entry name" value="RuvA domain 2-like"/>
    <property type="match status" value="1"/>
</dbReference>
<keyword evidence="3" id="KW-0408">Iron</keyword>
<evidence type="ECO:0000259" key="5">
    <source>
        <dbReference type="Pfam" id="PF04055"/>
    </source>
</evidence>
<gene>
    <name evidence="6" type="ORF">E5347_02480</name>
</gene>
<dbReference type="Gene3D" id="3.20.20.70">
    <property type="entry name" value="Aldolase class I"/>
    <property type="match status" value="1"/>
</dbReference>
<dbReference type="InterPro" id="IPR023874">
    <property type="entry name" value="DNA_rSAM_put"/>
</dbReference>
<keyword evidence="7" id="KW-1185">Reference proteome</keyword>
<dbReference type="NCBIfam" id="TIGR03916">
    <property type="entry name" value="rSAM_link_UDG"/>
    <property type="match status" value="1"/>
</dbReference>
<evidence type="ECO:0000313" key="7">
    <source>
        <dbReference type="Proteomes" id="UP000306888"/>
    </source>
</evidence>
<dbReference type="PANTHER" id="PTHR21180:SF9">
    <property type="entry name" value="TYPE II SECRETION SYSTEM PROTEIN K"/>
    <property type="match status" value="1"/>
</dbReference>
<organism evidence="6 7">
    <name type="scientific">Clostridium sartagoforme</name>
    <dbReference type="NCBI Taxonomy" id="84031"/>
    <lineage>
        <taxon>Bacteria</taxon>
        <taxon>Bacillati</taxon>
        <taxon>Bacillota</taxon>
        <taxon>Clostridia</taxon>
        <taxon>Eubacteriales</taxon>
        <taxon>Clostridiaceae</taxon>
        <taxon>Clostridium</taxon>
    </lineage>
</organism>
<dbReference type="AlphaFoldDB" id="A0A4S2DRM9"/>
<dbReference type="InterPro" id="IPR010994">
    <property type="entry name" value="RuvA_2-like"/>
</dbReference>
<dbReference type="Gene3D" id="1.10.150.320">
    <property type="entry name" value="Photosystem II 12 kDa extrinsic protein"/>
    <property type="match status" value="1"/>
</dbReference>
<dbReference type="OrthoDB" id="9801154at2"/>
<evidence type="ECO:0000256" key="3">
    <source>
        <dbReference type="ARBA" id="ARBA00023004"/>
    </source>
</evidence>
<feature type="domain" description="Radical SAM core" evidence="5">
    <location>
        <begin position="59"/>
        <end position="194"/>
    </location>
</feature>
<accession>A0A4S2DRM9</accession>
<dbReference type="EMBL" id="SRYR01000001">
    <property type="protein sequence ID" value="TGY43701.1"/>
    <property type="molecule type" value="Genomic_DNA"/>
</dbReference>
<dbReference type="InterPro" id="IPR058240">
    <property type="entry name" value="rSAM_sf"/>
</dbReference>
<dbReference type="GO" id="GO:0003824">
    <property type="term" value="F:catalytic activity"/>
    <property type="evidence" value="ECO:0007669"/>
    <property type="project" value="InterPro"/>
</dbReference>
<dbReference type="Pfam" id="PF04055">
    <property type="entry name" value="Radical_SAM"/>
    <property type="match status" value="1"/>
</dbReference>
<protein>
    <submittedName>
        <fullName evidence="6">Putative DNA modification/repair radical SAM protein</fullName>
    </submittedName>
</protein>
<dbReference type="PANTHER" id="PTHR21180">
    <property type="entry name" value="ENDONUCLEASE/EXONUCLEASE/PHOSPHATASE FAMILY DOMAIN-CONTAINING PROTEIN 1"/>
    <property type="match status" value="1"/>
</dbReference>
<dbReference type="CDD" id="cd01335">
    <property type="entry name" value="Radical_SAM"/>
    <property type="match status" value="1"/>
</dbReference>
<dbReference type="SUPFAM" id="SSF102114">
    <property type="entry name" value="Radical SAM enzymes"/>
    <property type="match status" value="1"/>
</dbReference>
<dbReference type="SFLD" id="SFLDS00029">
    <property type="entry name" value="Radical_SAM"/>
    <property type="match status" value="1"/>
</dbReference>
<evidence type="ECO:0000313" key="6">
    <source>
        <dbReference type="EMBL" id="TGY43701.1"/>
    </source>
</evidence>
<reference evidence="6 7" key="1">
    <citation type="submission" date="2019-04" db="EMBL/GenBank/DDBJ databases">
        <title>Microbes associate with the intestines of laboratory mice.</title>
        <authorList>
            <person name="Navarre W."/>
            <person name="Wong E."/>
            <person name="Huang K."/>
            <person name="Tropini C."/>
            <person name="Ng K."/>
            <person name="Yu B."/>
        </authorList>
    </citation>
    <scope>NUCLEOTIDE SEQUENCE [LARGE SCALE GENOMIC DNA]</scope>
    <source>
        <strain evidence="6 7">NM50_B9-20</strain>
    </source>
</reference>
<dbReference type="InterPro" id="IPR007197">
    <property type="entry name" value="rSAM"/>
</dbReference>
<evidence type="ECO:0000256" key="4">
    <source>
        <dbReference type="ARBA" id="ARBA00023014"/>
    </source>
</evidence>
<proteinExistence type="predicted"/>
<keyword evidence="1" id="KW-0949">S-adenosyl-L-methionine</keyword>
<dbReference type="InterPro" id="IPR013785">
    <property type="entry name" value="Aldolase_TIM"/>
</dbReference>
<dbReference type="RefSeq" id="WP_136004286.1">
    <property type="nucleotide sequence ID" value="NZ_SRYR01000001.1"/>
</dbReference>
<evidence type="ECO:0000256" key="2">
    <source>
        <dbReference type="ARBA" id="ARBA00022723"/>
    </source>
</evidence>